<keyword evidence="1" id="KW-0472">Membrane</keyword>
<organism evidence="2 3">
    <name type="scientific">Yarrowia lipolytica</name>
    <name type="common">Candida lipolytica</name>
    <dbReference type="NCBI Taxonomy" id="4952"/>
    <lineage>
        <taxon>Eukaryota</taxon>
        <taxon>Fungi</taxon>
        <taxon>Dikarya</taxon>
        <taxon>Ascomycota</taxon>
        <taxon>Saccharomycotina</taxon>
        <taxon>Dipodascomycetes</taxon>
        <taxon>Dipodascales</taxon>
        <taxon>Dipodascales incertae sedis</taxon>
        <taxon>Yarrowia</taxon>
    </lineage>
</organism>
<dbReference type="Proteomes" id="UP000256601">
    <property type="component" value="Unassembled WGS sequence"/>
</dbReference>
<keyword evidence="1" id="KW-0812">Transmembrane</keyword>
<accession>A0A371C5P7</accession>
<evidence type="ECO:0000313" key="3">
    <source>
        <dbReference type="Proteomes" id="UP000256601"/>
    </source>
</evidence>
<sequence>MGCPEWHFLFGRVAMVPRSQRSLWFIFRVNLLLIFFPQLFGCSWRRVSKFFFFVSPIFQFFPIFQVFFCSV</sequence>
<gene>
    <name evidence="2" type="ORF">B0I71DRAFT_39083</name>
</gene>
<feature type="transmembrane region" description="Helical" evidence="1">
    <location>
        <begin position="50"/>
        <end position="68"/>
    </location>
</feature>
<proteinExistence type="predicted"/>
<protein>
    <submittedName>
        <fullName evidence="2">Uncharacterized protein</fullName>
    </submittedName>
</protein>
<dbReference type="EMBL" id="KZ857336">
    <property type="protein sequence ID" value="RDW25633.1"/>
    <property type="molecule type" value="Genomic_DNA"/>
</dbReference>
<evidence type="ECO:0000256" key="1">
    <source>
        <dbReference type="SAM" id="Phobius"/>
    </source>
</evidence>
<reference evidence="2 3" key="1">
    <citation type="submission" date="2018-07" db="EMBL/GenBank/DDBJ databases">
        <title>Draft Genome Assemblies for Five Robust Yarrowia lipolytica Strains Exhibiting High Lipid Production and Pentose Sugar Utilization and Sugar Alcohol Secretion from Undetoxified Lignocellulosic Biomass Hydrolysates.</title>
        <authorList>
            <consortium name="DOE Joint Genome Institute"/>
            <person name="Walker C."/>
            <person name="Ryu S."/>
            <person name="Na H."/>
            <person name="Zane M."/>
            <person name="LaButti K."/>
            <person name="Lipzen A."/>
            <person name="Haridas S."/>
            <person name="Barry K."/>
            <person name="Grigoriev I.V."/>
            <person name="Quarterman J."/>
            <person name="Slininger P."/>
            <person name="Dien B."/>
            <person name="Trinh C.T."/>
        </authorList>
    </citation>
    <scope>NUCLEOTIDE SEQUENCE [LARGE SCALE GENOMIC DNA]</scope>
    <source>
        <strain evidence="2 3">YB392</strain>
    </source>
</reference>
<feature type="transmembrane region" description="Helical" evidence="1">
    <location>
        <begin position="23"/>
        <end position="43"/>
    </location>
</feature>
<dbReference type="AlphaFoldDB" id="A0A371C5P7"/>
<evidence type="ECO:0000313" key="2">
    <source>
        <dbReference type="EMBL" id="RDW25633.1"/>
    </source>
</evidence>
<name>A0A371C5P7_YARLL</name>
<keyword evidence="1" id="KW-1133">Transmembrane helix</keyword>